<feature type="region of interest" description="Disordered" evidence="6">
    <location>
        <begin position="306"/>
        <end position="402"/>
    </location>
</feature>
<feature type="compositionally biased region" description="Low complexity" evidence="6">
    <location>
        <begin position="319"/>
        <end position="332"/>
    </location>
</feature>
<evidence type="ECO:0000256" key="1">
    <source>
        <dbReference type="ARBA" id="ARBA00004138"/>
    </source>
</evidence>
<organism evidence="7 8">
    <name type="scientific">Powellomyces hirtus</name>
    <dbReference type="NCBI Taxonomy" id="109895"/>
    <lineage>
        <taxon>Eukaryota</taxon>
        <taxon>Fungi</taxon>
        <taxon>Fungi incertae sedis</taxon>
        <taxon>Chytridiomycota</taxon>
        <taxon>Chytridiomycota incertae sedis</taxon>
        <taxon>Chytridiomycetes</taxon>
        <taxon>Spizellomycetales</taxon>
        <taxon>Powellomycetaceae</taxon>
        <taxon>Powellomyces</taxon>
    </lineage>
</organism>
<dbReference type="SMART" id="SM00365">
    <property type="entry name" value="LRR_SD22"/>
    <property type="match status" value="4"/>
</dbReference>
<accession>A0A507DVS9</accession>
<dbReference type="SUPFAM" id="SSF52075">
    <property type="entry name" value="Outer arm dynein light chain 1"/>
    <property type="match status" value="1"/>
</dbReference>
<dbReference type="InterPro" id="IPR001611">
    <property type="entry name" value="Leu-rich_rpt"/>
</dbReference>
<dbReference type="EMBL" id="QEAQ01000130">
    <property type="protein sequence ID" value="TPX55058.1"/>
    <property type="molecule type" value="Genomic_DNA"/>
</dbReference>
<reference evidence="7 8" key="1">
    <citation type="journal article" date="2019" name="Sci. Rep.">
        <title>Comparative genomics of chytrid fungi reveal insights into the obligate biotrophic and pathogenic lifestyle of Synchytrium endobioticum.</title>
        <authorList>
            <person name="van de Vossenberg B.T.L.H."/>
            <person name="Warris S."/>
            <person name="Nguyen H.D.T."/>
            <person name="van Gent-Pelzer M.P.E."/>
            <person name="Joly D.L."/>
            <person name="van de Geest H.C."/>
            <person name="Bonants P.J.M."/>
            <person name="Smith D.S."/>
            <person name="Levesque C.A."/>
            <person name="van der Lee T.A.J."/>
        </authorList>
    </citation>
    <scope>NUCLEOTIDE SEQUENCE [LARGE SCALE GENOMIC DNA]</scope>
    <source>
        <strain evidence="7 8">CBS 809.83</strain>
    </source>
</reference>
<feature type="region of interest" description="Disordered" evidence="6">
    <location>
        <begin position="242"/>
        <end position="269"/>
    </location>
</feature>
<sequence>MLLTERPALTGYRPWSSRREAKEVDENGNTRMTFRYLQQLCREQKLYQTPELNDKLYLHFKGFSKIENLEPYTGLRSLWLEGNGISSLQGLSTLKDLRCLFLSQNCIEEINDLDSLEHLDTLNLDNNLIKHISNLKDLKKLKTLQLANNFLRNKEDVEGLRECPSISILDLSSNKLEDPDIMEVLTAMPNLAVLNLMSNPVISKIKNYRRILISRIKTLTYLDDRPVFDKERLTTEAWARGGVEAEKEERQRQKDAERAEQEKNFEALRKLQSEARARRLERYGEEEEPTYSPELTRMRDDMLHKVEDDDEPSDKNNIAPPAAEAHTTGTEATHVRPAVVENEAPIRRFTELSTSGKRIAVGGDSDSDSDDGDESVADPKPTATRSMIIEMDPTTESTAVPPLETVRDEPVVEHPPMTSFGQYGWASRQERAAAGMSSGIREIETVDDEVEDLISEELRPGAPAAGVMADNDDEVEQPETKNAWM</sequence>
<evidence type="ECO:0000256" key="3">
    <source>
        <dbReference type="ARBA" id="ARBA00022737"/>
    </source>
</evidence>
<dbReference type="Gene3D" id="3.80.10.10">
    <property type="entry name" value="Ribonuclease Inhibitor"/>
    <property type="match status" value="2"/>
</dbReference>
<dbReference type="InterPro" id="IPR025875">
    <property type="entry name" value="Leu-rich_rpt_4"/>
</dbReference>
<evidence type="ECO:0000256" key="5">
    <source>
        <dbReference type="ARBA" id="ARBA00023273"/>
    </source>
</evidence>
<evidence type="ECO:0000256" key="2">
    <source>
        <dbReference type="ARBA" id="ARBA00022614"/>
    </source>
</evidence>
<keyword evidence="4" id="KW-0969">Cilium</keyword>
<dbReference type="Pfam" id="PF12799">
    <property type="entry name" value="LRR_4"/>
    <property type="match status" value="1"/>
</dbReference>
<dbReference type="AlphaFoldDB" id="A0A507DVS9"/>
<dbReference type="Proteomes" id="UP000318582">
    <property type="component" value="Unassembled WGS sequence"/>
</dbReference>
<dbReference type="STRING" id="109895.A0A507DVS9"/>
<evidence type="ECO:0008006" key="9">
    <source>
        <dbReference type="Google" id="ProtNLM"/>
    </source>
</evidence>
<evidence type="ECO:0000313" key="8">
    <source>
        <dbReference type="Proteomes" id="UP000318582"/>
    </source>
</evidence>
<comment type="caution">
    <text evidence="7">The sequence shown here is derived from an EMBL/GenBank/DDBJ whole genome shotgun (WGS) entry which is preliminary data.</text>
</comment>
<dbReference type="InterPro" id="IPR032675">
    <property type="entry name" value="LRR_dom_sf"/>
</dbReference>
<dbReference type="PROSITE" id="PS51450">
    <property type="entry name" value="LRR"/>
    <property type="match status" value="4"/>
</dbReference>
<keyword evidence="3" id="KW-0677">Repeat</keyword>
<proteinExistence type="predicted"/>
<keyword evidence="5" id="KW-0966">Cell projection</keyword>
<feature type="region of interest" description="Disordered" evidence="6">
    <location>
        <begin position="459"/>
        <end position="485"/>
    </location>
</feature>
<keyword evidence="2" id="KW-0433">Leucine-rich repeat</keyword>
<feature type="compositionally biased region" description="Acidic residues" evidence="6">
    <location>
        <begin position="365"/>
        <end position="376"/>
    </location>
</feature>
<evidence type="ECO:0000256" key="4">
    <source>
        <dbReference type="ARBA" id="ARBA00023069"/>
    </source>
</evidence>
<gene>
    <name evidence="7" type="ORF">PhCBS80983_g05638</name>
</gene>
<protein>
    <recommendedName>
        <fullName evidence="9">Dynein assembly factor 1, axonemal homolog</fullName>
    </recommendedName>
</protein>
<evidence type="ECO:0000256" key="6">
    <source>
        <dbReference type="SAM" id="MobiDB-lite"/>
    </source>
</evidence>
<dbReference type="PANTHER" id="PTHR45973:SF9">
    <property type="entry name" value="LEUCINE-RICH REPEAT-CONTAINING PROTEIN 46"/>
    <property type="match status" value="1"/>
</dbReference>
<keyword evidence="8" id="KW-1185">Reference proteome</keyword>
<dbReference type="Pfam" id="PF14580">
    <property type="entry name" value="LRR_9"/>
    <property type="match status" value="1"/>
</dbReference>
<evidence type="ECO:0000313" key="7">
    <source>
        <dbReference type="EMBL" id="TPX55058.1"/>
    </source>
</evidence>
<feature type="compositionally biased region" description="Basic and acidic residues" evidence="6">
    <location>
        <begin position="243"/>
        <end position="269"/>
    </location>
</feature>
<dbReference type="InterPro" id="IPR050576">
    <property type="entry name" value="Cilia_flagella_integrity"/>
</dbReference>
<name>A0A507DVS9_9FUNG</name>
<dbReference type="PANTHER" id="PTHR45973">
    <property type="entry name" value="PROTEIN PHOSPHATASE 1 REGULATORY SUBUNIT SDS22-RELATED"/>
    <property type="match status" value="1"/>
</dbReference>
<comment type="subcellular location">
    <subcellularLocation>
        <location evidence="1">Cell projection</location>
        <location evidence="1">Cilium</location>
    </subcellularLocation>
</comment>